<dbReference type="EMBL" id="JACHBC010000004">
    <property type="protein sequence ID" value="MBB5560606.1"/>
    <property type="molecule type" value="Genomic_DNA"/>
</dbReference>
<evidence type="ECO:0000313" key="1">
    <source>
        <dbReference type="EMBL" id="MBB5560606.1"/>
    </source>
</evidence>
<protein>
    <submittedName>
        <fullName evidence="1">Alcohol dehydrogenase class IV</fullName>
    </submittedName>
</protein>
<evidence type="ECO:0000313" key="2">
    <source>
        <dbReference type="Proteomes" id="UP000528824"/>
    </source>
</evidence>
<sequence>MSREAQNNLRDTIVTTLADGVRQGVMTQIDAMAICAEACAAVIATMLPPQYHAEALDVVIEKLPKQVAFHAAEAAAYRKARSN</sequence>
<dbReference type="RefSeq" id="WP_183916117.1">
    <property type="nucleotide sequence ID" value="NZ_JACHBB010000004.1"/>
</dbReference>
<proteinExistence type="predicted"/>
<dbReference type="AlphaFoldDB" id="A0A7W8UM98"/>
<accession>A0A7W8UM98</accession>
<dbReference type="Proteomes" id="UP000528824">
    <property type="component" value="Unassembled WGS sequence"/>
</dbReference>
<name>A0A7W8UM98_9HYPH</name>
<comment type="caution">
    <text evidence="1">The sequence shown here is derived from an EMBL/GenBank/DDBJ whole genome shotgun (WGS) entry which is preliminary data.</text>
</comment>
<reference evidence="1 2" key="1">
    <citation type="submission" date="2020-08" db="EMBL/GenBank/DDBJ databases">
        <title>Genomic Encyclopedia of Type Strains, Phase IV (KMG-V): Genome sequencing to study the core and pangenomes of soil and plant-associated prokaryotes.</title>
        <authorList>
            <person name="Whitman W."/>
        </authorList>
    </citation>
    <scope>NUCLEOTIDE SEQUENCE [LARGE SCALE GENOMIC DNA]</scope>
    <source>
        <strain evidence="1 2">SEMIA 4034</strain>
    </source>
</reference>
<gene>
    <name evidence="1" type="ORF">GGI59_002268</name>
</gene>
<organism evidence="1 2">
    <name type="scientific">Rhizobium lentis</name>
    <dbReference type="NCBI Taxonomy" id="1138194"/>
    <lineage>
        <taxon>Bacteria</taxon>
        <taxon>Pseudomonadati</taxon>
        <taxon>Pseudomonadota</taxon>
        <taxon>Alphaproteobacteria</taxon>
        <taxon>Hyphomicrobiales</taxon>
        <taxon>Rhizobiaceae</taxon>
        <taxon>Rhizobium/Agrobacterium group</taxon>
        <taxon>Rhizobium</taxon>
    </lineage>
</organism>
<keyword evidence="2" id="KW-1185">Reference proteome</keyword>